<dbReference type="InterPro" id="IPR032106">
    <property type="entry name" value="2-oxogl_dehyd_N"/>
</dbReference>
<comment type="caution">
    <text evidence="12">The sequence shown here is derived from an EMBL/GenBank/DDBJ whole genome shotgun (WGS) entry which is preliminary data.</text>
</comment>
<keyword evidence="13" id="KW-1185">Reference proteome</keyword>
<dbReference type="PANTHER" id="PTHR23152">
    <property type="entry name" value="2-OXOGLUTARATE DEHYDROGENASE"/>
    <property type="match status" value="1"/>
</dbReference>
<evidence type="ECO:0000256" key="5">
    <source>
        <dbReference type="ARBA" id="ARBA00012280"/>
    </source>
</evidence>
<protein>
    <recommendedName>
        <fullName evidence="6">2-oxoglutarate dehydrogenase E1 component</fullName>
        <ecNumber evidence="5">1.2.4.2</ecNumber>
    </recommendedName>
    <alternativeName>
        <fullName evidence="10">Alpha-ketoglutarate dehydrogenase</fullName>
    </alternativeName>
</protein>
<dbReference type="GO" id="GO:0030976">
    <property type="term" value="F:thiamine pyrophosphate binding"/>
    <property type="evidence" value="ECO:0007669"/>
    <property type="project" value="InterPro"/>
</dbReference>
<dbReference type="GO" id="GO:0006099">
    <property type="term" value="P:tricarboxylic acid cycle"/>
    <property type="evidence" value="ECO:0007669"/>
    <property type="project" value="TreeGrafter"/>
</dbReference>
<comment type="similarity">
    <text evidence="3">Belongs to the alpha-ketoglutarate dehydrogenase family.</text>
</comment>
<keyword evidence="9" id="KW-0324">Glycolysis</keyword>
<dbReference type="Gene3D" id="3.40.50.12470">
    <property type="match status" value="1"/>
</dbReference>
<comment type="subunit">
    <text evidence="4">Homodimer. Part of the 2-oxoglutarate dehydrogenase (OGDH) complex composed of E1 (2-oxoglutarate dehydrogenase), E2 (dihydrolipoamide succinyltransferase) and E3 (dihydrolipoamide dehydrogenase); the complex contains multiple copies of the three enzymatic components (E1, E2 and E3).</text>
</comment>
<evidence type="ECO:0000256" key="9">
    <source>
        <dbReference type="ARBA" id="ARBA00023152"/>
    </source>
</evidence>
<evidence type="ECO:0000256" key="4">
    <source>
        <dbReference type="ARBA" id="ARBA00011301"/>
    </source>
</evidence>
<dbReference type="GO" id="GO:0005829">
    <property type="term" value="C:cytosol"/>
    <property type="evidence" value="ECO:0007669"/>
    <property type="project" value="TreeGrafter"/>
</dbReference>
<dbReference type="AlphaFoldDB" id="A0A9J6PFT8"/>
<dbReference type="Gene3D" id="3.40.50.970">
    <property type="match status" value="1"/>
</dbReference>
<keyword evidence="7 12" id="KW-0560">Oxidoreductase</keyword>
<evidence type="ECO:0000256" key="8">
    <source>
        <dbReference type="ARBA" id="ARBA00023052"/>
    </source>
</evidence>
<dbReference type="InterPro" id="IPR005475">
    <property type="entry name" value="Transketolase-like_Pyr-bd"/>
</dbReference>
<name>A0A9J6PFT8_9PROT</name>
<dbReference type="NCBIfam" id="NF008907">
    <property type="entry name" value="PRK12270.1"/>
    <property type="match status" value="1"/>
</dbReference>
<evidence type="ECO:0000256" key="7">
    <source>
        <dbReference type="ARBA" id="ARBA00023002"/>
    </source>
</evidence>
<dbReference type="NCBIfam" id="NF006914">
    <property type="entry name" value="PRK09404.1"/>
    <property type="match status" value="1"/>
</dbReference>
<dbReference type="RefSeq" id="WP_269332639.1">
    <property type="nucleotide sequence ID" value="NZ_JAMZFT010000002.1"/>
</dbReference>
<organism evidence="12 13">
    <name type="scientific">Futiania mangrovi</name>
    <dbReference type="NCBI Taxonomy" id="2959716"/>
    <lineage>
        <taxon>Bacteria</taxon>
        <taxon>Pseudomonadati</taxon>
        <taxon>Pseudomonadota</taxon>
        <taxon>Alphaproteobacteria</taxon>
        <taxon>Futianiales</taxon>
        <taxon>Futianiaceae</taxon>
        <taxon>Futiania</taxon>
    </lineage>
</organism>
<dbReference type="EC" id="1.2.4.2" evidence="5"/>
<dbReference type="InterPro" id="IPR029061">
    <property type="entry name" value="THDP-binding"/>
</dbReference>
<dbReference type="InterPro" id="IPR011603">
    <property type="entry name" value="2oxoglutarate_DH_E1"/>
</dbReference>
<dbReference type="CDD" id="cd02016">
    <property type="entry name" value="TPP_E1_OGDC_like"/>
    <property type="match status" value="1"/>
</dbReference>
<dbReference type="EMBL" id="JAMZFT010000002">
    <property type="protein sequence ID" value="MCP1336688.1"/>
    <property type="molecule type" value="Genomic_DNA"/>
</dbReference>
<dbReference type="Gene3D" id="1.10.287.1150">
    <property type="entry name" value="TPP helical domain"/>
    <property type="match status" value="1"/>
</dbReference>
<dbReference type="InterPro" id="IPR001017">
    <property type="entry name" value="DH_E1"/>
</dbReference>
<evidence type="ECO:0000313" key="12">
    <source>
        <dbReference type="EMBL" id="MCP1336688.1"/>
    </source>
</evidence>
<dbReference type="Pfam" id="PF02779">
    <property type="entry name" value="Transket_pyr"/>
    <property type="match status" value="1"/>
</dbReference>
<dbReference type="GO" id="GO:0004591">
    <property type="term" value="F:oxoglutarate dehydrogenase (succinyl-transferring) activity"/>
    <property type="evidence" value="ECO:0007669"/>
    <property type="project" value="UniProtKB-EC"/>
</dbReference>
<evidence type="ECO:0000256" key="3">
    <source>
        <dbReference type="ARBA" id="ARBA00006936"/>
    </source>
</evidence>
<proteinExistence type="inferred from homology"/>
<dbReference type="InterPro" id="IPR042179">
    <property type="entry name" value="KGD_C_sf"/>
</dbReference>
<dbReference type="PIRSF" id="PIRSF000157">
    <property type="entry name" value="Oxoglu_dh_E1"/>
    <property type="match status" value="1"/>
</dbReference>
<evidence type="ECO:0000313" key="13">
    <source>
        <dbReference type="Proteomes" id="UP001055804"/>
    </source>
</evidence>
<dbReference type="PANTHER" id="PTHR23152:SF4">
    <property type="entry name" value="2-OXOADIPATE DEHYDROGENASE COMPLEX COMPONENT E1"/>
    <property type="match status" value="1"/>
</dbReference>
<dbReference type="GO" id="GO:0045252">
    <property type="term" value="C:oxoglutarate dehydrogenase complex"/>
    <property type="evidence" value="ECO:0007669"/>
    <property type="project" value="TreeGrafter"/>
</dbReference>
<dbReference type="Pfam" id="PF00676">
    <property type="entry name" value="E1_dh"/>
    <property type="match status" value="1"/>
</dbReference>
<dbReference type="NCBIfam" id="TIGR00239">
    <property type="entry name" value="2oxo_dh_E1"/>
    <property type="match status" value="1"/>
</dbReference>
<dbReference type="Proteomes" id="UP001055804">
    <property type="component" value="Unassembled WGS sequence"/>
</dbReference>
<dbReference type="Pfam" id="PF16078">
    <property type="entry name" value="2-oxogl_dehyd_N"/>
    <property type="match status" value="1"/>
</dbReference>
<dbReference type="GO" id="GO:0006096">
    <property type="term" value="P:glycolytic process"/>
    <property type="evidence" value="ECO:0007669"/>
    <property type="project" value="UniProtKB-KW"/>
</dbReference>
<dbReference type="SUPFAM" id="SSF52518">
    <property type="entry name" value="Thiamin diphosphate-binding fold (THDP-binding)"/>
    <property type="match status" value="2"/>
</dbReference>
<dbReference type="FunFam" id="3.40.50.12470:FF:000003">
    <property type="entry name" value="2-oxoglutarate dehydrogenase E1 component"/>
    <property type="match status" value="1"/>
</dbReference>
<evidence type="ECO:0000256" key="6">
    <source>
        <dbReference type="ARBA" id="ARBA00013321"/>
    </source>
</evidence>
<evidence type="ECO:0000256" key="1">
    <source>
        <dbReference type="ARBA" id="ARBA00001964"/>
    </source>
</evidence>
<dbReference type="InterPro" id="IPR031717">
    <property type="entry name" value="ODO-1/KGD_C"/>
</dbReference>
<evidence type="ECO:0000259" key="11">
    <source>
        <dbReference type="SMART" id="SM00861"/>
    </source>
</evidence>
<dbReference type="Gene3D" id="3.40.50.11610">
    <property type="entry name" value="Multifunctional 2-oxoglutarate metabolism enzyme, C-terminal domain"/>
    <property type="match status" value="1"/>
</dbReference>
<gene>
    <name evidence="12" type="ORF">NJQ99_09740</name>
</gene>
<comment type="function">
    <text evidence="2">E1 component of the 2-oxoglutarate dehydrogenase (OGDH) complex which catalyzes the decarboxylation of 2-oxoglutarate, the first step in the conversion of 2-oxoglutarate to succinyl-CoA and CO(2).</text>
</comment>
<dbReference type="SMART" id="SM00861">
    <property type="entry name" value="Transket_pyr"/>
    <property type="match status" value="1"/>
</dbReference>
<comment type="cofactor">
    <cofactor evidence="1">
        <name>thiamine diphosphate</name>
        <dbReference type="ChEBI" id="CHEBI:58937"/>
    </cofactor>
</comment>
<sequence>MGQDPRNEAFELTSFLSGANALYVEQLYARYKTDPGSVDPSWRDFFDGLGDDADAVLREAKGAPWERVDWPPKANGEMVAVLDGNWPVVQKAIEKKVEARQPALSREDVRQVALDSIRAIMMIRAYRIRGHLKADLDPLGIVKKEAHPELDYRTYGFTEADLDRKIFIDFVLGLEEATLREILAILERTYCSTIGVEFMHISSPDEKAWIQARIEGRDKEITFTTEGKKAILNKLIEAEGFEKFLHVKHSGTKRFGLDGGEALIPAMEQIIKRGGHLGVKDIVIGMPHRGRLNILANVMQKPYRAIFSEFRGGSAHPEDIGGSGDVKYHLGASADREFDGNVVHLSMAANPSHLEAVNPVVLGKARAKQDKYGRDRKAVLPILLHGDAAFAGQGVVAECLGLSGLVGHRTGGTIHIIVNNQIGFTTAPHFSRSSPYPSDVAKMVEAPIFHVNGDDPEAVVHAAKVATEFRQLFGKDVVLDMFCYRRFGHNEGDEPSFTQPLMYKTIRKQTTTLEKYAERLAEEGLVPKEESDKAVSDFQDRLNEEFEAAPAYKPNKADWLEGRWKGLRVAEGDERRGETAVDADRLKALGLKLTEVPGDFNLHRTVKRLLESKRQMFETGEGIDWATAEALAFATLLDEGHPVRLSGQDSARGTFSQRHSRLIDQETEAHYVPLNHLRDGQAHYEVIDSMLSEYAVLGFEYGYSWEDPEALTLWEAQFGDFANGAQVIVDQFMSSAEKKWLRMSGLVMLLPHGYEGQGPEHSSARLERYLQMCAEDNMQVANCTTPANYFHILRRQIHRNFRKPLILMTPKSLLRHKRCVSTLAELGPGSSFHRVLWDDAEYLKNSVKLKKDDKIRRVVICTGKVYYDLYEAREEKGVDDVYLMRCEQLYPVPRQSLRHELGRFKNAEVVWCQEEPFNMGAWRFIEPELEWVLGQLDGKAKRARYVGRPASAATATGLASMHKKQQEALVEDALAV</sequence>
<keyword evidence="8" id="KW-0786">Thiamine pyrophosphate</keyword>
<reference evidence="12" key="1">
    <citation type="submission" date="2022-06" db="EMBL/GenBank/DDBJ databases">
        <title>Isolation and Genomics of Futiania mangrovii gen. nov., sp. nov., a Rare and Metabolically-versatile member in the Class Alphaproteobacteria.</title>
        <authorList>
            <person name="Liu L."/>
            <person name="Huang W.-C."/>
            <person name="Pan J."/>
            <person name="Li J."/>
            <person name="Huang Y."/>
            <person name="Du H."/>
            <person name="Liu Y."/>
            <person name="Li M."/>
        </authorList>
    </citation>
    <scope>NUCLEOTIDE SEQUENCE</scope>
    <source>
        <strain evidence="12">FT118</strain>
    </source>
</reference>
<dbReference type="Pfam" id="PF16870">
    <property type="entry name" value="OxoGdeHyase_C"/>
    <property type="match status" value="1"/>
</dbReference>
<accession>A0A9J6PFT8</accession>
<feature type="domain" description="Transketolase-like pyrimidine-binding" evidence="11">
    <location>
        <begin position="623"/>
        <end position="816"/>
    </location>
</feature>
<evidence type="ECO:0000256" key="10">
    <source>
        <dbReference type="ARBA" id="ARBA00030680"/>
    </source>
</evidence>
<evidence type="ECO:0000256" key="2">
    <source>
        <dbReference type="ARBA" id="ARBA00003906"/>
    </source>
</evidence>